<dbReference type="PANTHER" id="PTHR43300">
    <property type="entry name" value="ACETYLTRANSFERASE"/>
    <property type="match status" value="1"/>
</dbReference>
<reference evidence="3" key="1">
    <citation type="journal article" date="2015" name="J. Biotechnol.">
        <title>Complete genome sequence of Haloferax gibbonsii strain ARA6, a potential producer of polyhydroxyalkanoates and halocins isolated from Araruama, Rio de Janeiro, Brasil.</title>
        <authorList>
            <person name="Pinto L.H."/>
            <person name="D'Alincourt Carvalho-Assef A.P."/>
            <person name="Vieira R.P."/>
            <person name="Clementino M.M."/>
            <person name="Albano R.M."/>
        </authorList>
    </citation>
    <scope>NUCLEOTIDE SEQUENCE [LARGE SCALE GENOMIC DNA]</scope>
    <source>
        <strain evidence="3">ARA6</strain>
    </source>
</reference>
<sequence length="232" mass="24967">MRSIKTTVESVVSRLGYPEIATTLIDKSPAETNFSRGRNVGIESGCSMRGDISLGDDVHVGPDCVLNGTVGLGRGTNLNGRNTLRGTVDIGRYCAVAPGAEFRSQNHTTANPTLQLKLYRQVTGDELAWTSKGDIDVGSDVWIGSNATVLSGVSIGHGAIVGAGAVVTSDVEPYAVVAGVPAERKKWRFDEHIREELLDTAWWNWSEEKVAENRQFFETDLTSIESVSDVLG</sequence>
<accession>A0A0K1ITC6</accession>
<dbReference type="GO" id="GO:0016740">
    <property type="term" value="F:transferase activity"/>
    <property type="evidence" value="ECO:0007669"/>
    <property type="project" value="UniProtKB-KW"/>
</dbReference>
<dbReference type="InterPro" id="IPR011004">
    <property type="entry name" value="Trimer_LpxA-like_sf"/>
</dbReference>
<dbReference type="CDD" id="cd03349">
    <property type="entry name" value="LbH_XAT"/>
    <property type="match status" value="1"/>
</dbReference>
<organism evidence="2 3">
    <name type="scientific">Haloferax gibbonsii</name>
    <dbReference type="NCBI Taxonomy" id="35746"/>
    <lineage>
        <taxon>Archaea</taxon>
        <taxon>Methanobacteriati</taxon>
        <taxon>Methanobacteriota</taxon>
        <taxon>Stenosarchaea group</taxon>
        <taxon>Halobacteria</taxon>
        <taxon>Halobacteriales</taxon>
        <taxon>Haloferacaceae</taxon>
        <taxon>Haloferax</taxon>
    </lineage>
</organism>
<dbReference type="InterPro" id="IPR050179">
    <property type="entry name" value="Trans_hexapeptide_repeat"/>
</dbReference>
<dbReference type="EMBL" id="CP011947">
    <property type="protein sequence ID" value="AKU07580.1"/>
    <property type="molecule type" value="Genomic_DNA"/>
</dbReference>
<dbReference type="PATRIC" id="fig|35746.4.peg.1582"/>
<dbReference type="GeneID" id="25245779"/>
<dbReference type="InterPro" id="IPR001451">
    <property type="entry name" value="Hexapep"/>
</dbReference>
<evidence type="ECO:0000313" key="2">
    <source>
        <dbReference type="EMBL" id="AKU07580.1"/>
    </source>
</evidence>
<gene>
    <name evidence="2" type="ORF">ABY42_07425</name>
</gene>
<name>A0A0K1ITC6_HALGI</name>
<dbReference type="Pfam" id="PF00132">
    <property type="entry name" value="Hexapep"/>
    <property type="match status" value="1"/>
</dbReference>
<dbReference type="Proteomes" id="UP000066124">
    <property type="component" value="Chromosome"/>
</dbReference>
<dbReference type="PROSITE" id="PS00101">
    <property type="entry name" value="HEXAPEP_TRANSFERASES"/>
    <property type="match status" value="1"/>
</dbReference>
<evidence type="ECO:0000256" key="1">
    <source>
        <dbReference type="ARBA" id="ARBA00022679"/>
    </source>
</evidence>
<proteinExistence type="predicted"/>
<dbReference type="InterPro" id="IPR018357">
    <property type="entry name" value="Hexapep_transf_CS"/>
</dbReference>
<dbReference type="SUPFAM" id="SSF51161">
    <property type="entry name" value="Trimeric LpxA-like enzymes"/>
    <property type="match status" value="1"/>
</dbReference>
<keyword evidence="1 2" id="KW-0808">Transferase</keyword>
<protein>
    <submittedName>
        <fullName evidence="2">Acetyltransferase</fullName>
    </submittedName>
</protein>
<dbReference type="AlphaFoldDB" id="A0A0K1ITC6"/>
<dbReference type="Gene3D" id="2.160.10.10">
    <property type="entry name" value="Hexapeptide repeat proteins"/>
    <property type="match status" value="1"/>
</dbReference>
<dbReference type="KEGG" id="hgi:ABY42_07425"/>
<dbReference type="RefSeq" id="WP_050459078.1">
    <property type="nucleotide sequence ID" value="NZ_CP011947.1"/>
</dbReference>
<evidence type="ECO:0000313" key="3">
    <source>
        <dbReference type="Proteomes" id="UP000066124"/>
    </source>
</evidence>